<dbReference type="Pfam" id="PF09335">
    <property type="entry name" value="VTT_dom"/>
    <property type="match status" value="1"/>
</dbReference>
<keyword evidence="11" id="KW-1185">Reference proteome</keyword>
<organism evidence="10 11">
    <name type="scientific">Hypsibius exemplaris</name>
    <name type="common">Freshwater tardigrade</name>
    <dbReference type="NCBI Taxonomy" id="2072580"/>
    <lineage>
        <taxon>Eukaryota</taxon>
        <taxon>Metazoa</taxon>
        <taxon>Ecdysozoa</taxon>
        <taxon>Tardigrada</taxon>
        <taxon>Eutardigrada</taxon>
        <taxon>Parachela</taxon>
        <taxon>Hypsibioidea</taxon>
        <taxon>Hypsibiidae</taxon>
        <taxon>Hypsibius</taxon>
    </lineage>
</organism>
<keyword evidence="5 7" id="KW-0472">Membrane</keyword>
<comment type="subcellular location">
    <subcellularLocation>
        <location evidence="1">Membrane</location>
        <topology evidence="1">Multi-pass membrane protein</topology>
    </subcellularLocation>
</comment>
<keyword evidence="4 7" id="KW-1133">Transmembrane helix</keyword>
<comment type="similarity">
    <text evidence="6">Belongs to the TMEM41 family.</text>
</comment>
<evidence type="ECO:0000256" key="6">
    <source>
        <dbReference type="ARBA" id="ARBA00025797"/>
    </source>
</evidence>
<evidence type="ECO:0000256" key="3">
    <source>
        <dbReference type="ARBA" id="ARBA00022729"/>
    </source>
</evidence>
<evidence type="ECO:0000256" key="4">
    <source>
        <dbReference type="ARBA" id="ARBA00022989"/>
    </source>
</evidence>
<sequence>MASFWFLPAIAALATFALYLLAKSAPQLESERQLDLHFPQSFDDLKNITVFLGEYKESHPDYVLLLFCAAFLWKQSFGIPGSAGLNIASGAIFGFWKGFPLSCILTAVGATTCYILSYLFGRRVVKRFFAAKLDWFRNKVHANSHNLTYYLLFLRLFPASPNWFLNIASSHIGIPIHTFFFTVLIGLMPYNFVCVHGGSILRELTSFNDIFTWTRIGQMALIACVALIPGLYLRKKARSTAPEEDGLHTLHNAKNQ</sequence>
<reference evidence="11" key="1">
    <citation type="submission" date="2017-01" db="EMBL/GenBank/DDBJ databases">
        <title>Comparative genomics of anhydrobiosis in the tardigrade Hypsibius dujardini.</title>
        <authorList>
            <person name="Yoshida Y."/>
            <person name="Koutsovoulos G."/>
            <person name="Laetsch D."/>
            <person name="Stevens L."/>
            <person name="Kumar S."/>
            <person name="Horikawa D."/>
            <person name="Ishino K."/>
            <person name="Komine S."/>
            <person name="Tomita M."/>
            <person name="Blaxter M."/>
            <person name="Arakawa K."/>
        </authorList>
    </citation>
    <scope>NUCLEOTIDE SEQUENCE [LARGE SCALE GENOMIC DNA]</scope>
    <source>
        <strain evidence="11">Z151</strain>
    </source>
</reference>
<feature type="signal peptide" evidence="8">
    <location>
        <begin position="1"/>
        <end position="22"/>
    </location>
</feature>
<name>A0A1W0WYL4_HYPEX</name>
<evidence type="ECO:0000259" key="9">
    <source>
        <dbReference type="Pfam" id="PF09335"/>
    </source>
</evidence>
<feature type="domain" description="VTT" evidence="9">
    <location>
        <begin position="82"/>
        <end position="199"/>
    </location>
</feature>
<feature type="transmembrane region" description="Helical" evidence="7">
    <location>
        <begin position="62"/>
        <end position="87"/>
    </location>
</feature>
<feature type="chain" id="PRO_5013026274" evidence="8">
    <location>
        <begin position="23"/>
        <end position="256"/>
    </location>
</feature>
<dbReference type="OrthoDB" id="3364966at2759"/>
<evidence type="ECO:0000313" key="11">
    <source>
        <dbReference type="Proteomes" id="UP000192578"/>
    </source>
</evidence>
<feature type="transmembrane region" description="Helical" evidence="7">
    <location>
        <begin position="99"/>
        <end position="120"/>
    </location>
</feature>
<feature type="transmembrane region" description="Helical" evidence="7">
    <location>
        <begin position="172"/>
        <end position="190"/>
    </location>
</feature>
<dbReference type="GO" id="GO:0016020">
    <property type="term" value="C:membrane"/>
    <property type="evidence" value="ECO:0007669"/>
    <property type="project" value="UniProtKB-SubCell"/>
</dbReference>
<evidence type="ECO:0000256" key="8">
    <source>
        <dbReference type="SAM" id="SignalP"/>
    </source>
</evidence>
<protein>
    <submittedName>
        <fullName evidence="10">Transmembrane protein 41A-A</fullName>
    </submittedName>
</protein>
<keyword evidence="3 8" id="KW-0732">Signal</keyword>
<dbReference type="AlphaFoldDB" id="A0A1W0WYL4"/>
<evidence type="ECO:0000256" key="7">
    <source>
        <dbReference type="SAM" id="Phobius"/>
    </source>
</evidence>
<gene>
    <name evidence="10" type="ORF">BV898_05842</name>
</gene>
<evidence type="ECO:0000313" key="10">
    <source>
        <dbReference type="EMBL" id="OQV20291.1"/>
    </source>
</evidence>
<evidence type="ECO:0000256" key="5">
    <source>
        <dbReference type="ARBA" id="ARBA00023136"/>
    </source>
</evidence>
<keyword evidence="2 7" id="KW-0812">Transmembrane</keyword>
<dbReference type="PANTHER" id="PTHR43220">
    <property type="match status" value="1"/>
</dbReference>
<accession>A0A1W0WYL4</accession>
<proteinExistence type="inferred from homology"/>
<dbReference type="Proteomes" id="UP000192578">
    <property type="component" value="Unassembled WGS sequence"/>
</dbReference>
<evidence type="ECO:0000256" key="1">
    <source>
        <dbReference type="ARBA" id="ARBA00004141"/>
    </source>
</evidence>
<comment type="caution">
    <text evidence="10">The sequence shown here is derived from an EMBL/GenBank/DDBJ whole genome shotgun (WGS) entry which is preliminary data.</text>
</comment>
<dbReference type="PANTHER" id="PTHR43220:SF21">
    <property type="entry name" value="TRANSMEMBRANE PROTEIN 41A"/>
    <property type="match status" value="1"/>
</dbReference>
<feature type="transmembrane region" description="Helical" evidence="7">
    <location>
        <begin position="210"/>
        <end position="233"/>
    </location>
</feature>
<dbReference type="InterPro" id="IPR032816">
    <property type="entry name" value="VTT_dom"/>
</dbReference>
<dbReference type="EMBL" id="MTYJ01000032">
    <property type="protein sequence ID" value="OQV20291.1"/>
    <property type="molecule type" value="Genomic_DNA"/>
</dbReference>
<evidence type="ECO:0000256" key="2">
    <source>
        <dbReference type="ARBA" id="ARBA00022692"/>
    </source>
</evidence>
<dbReference type="InterPro" id="IPR045014">
    <property type="entry name" value="TM41A/B"/>
</dbReference>